<sequence length="64" mass="7216">MKMSLLESGMQLITLLTTLYLTMEATPWRCFESSPLNRILCPSSVDVSHKPTHLTSASLMMSQR</sequence>
<dbReference type="AlphaFoldDB" id="A0A9D4ILI2"/>
<feature type="chain" id="PRO_5038844874" evidence="1">
    <location>
        <begin position="26"/>
        <end position="64"/>
    </location>
</feature>
<dbReference type="Proteomes" id="UP000828390">
    <property type="component" value="Unassembled WGS sequence"/>
</dbReference>
<accession>A0A9D4ILI2</accession>
<proteinExistence type="predicted"/>
<feature type="signal peptide" evidence="1">
    <location>
        <begin position="1"/>
        <end position="25"/>
    </location>
</feature>
<keyword evidence="1" id="KW-0732">Signal</keyword>
<comment type="caution">
    <text evidence="2">The sequence shown here is derived from an EMBL/GenBank/DDBJ whole genome shotgun (WGS) entry which is preliminary data.</text>
</comment>
<reference evidence="2" key="2">
    <citation type="submission" date="2020-11" db="EMBL/GenBank/DDBJ databases">
        <authorList>
            <person name="McCartney M.A."/>
            <person name="Auch B."/>
            <person name="Kono T."/>
            <person name="Mallez S."/>
            <person name="Becker A."/>
            <person name="Gohl D.M."/>
            <person name="Silverstein K.A.T."/>
            <person name="Koren S."/>
            <person name="Bechman K.B."/>
            <person name="Herman A."/>
            <person name="Abrahante J.E."/>
            <person name="Garbe J."/>
        </authorList>
    </citation>
    <scope>NUCLEOTIDE SEQUENCE</scope>
    <source>
        <strain evidence="2">Duluth1</strain>
        <tissue evidence="2">Whole animal</tissue>
    </source>
</reference>
<name>A0A9D4ILI2_DREPO</name>
<evidence type="ECO:0000256" key="1">
    <source>
        <dbReference type="SAM" id="SignalP"/>
    </source>
</evidence>
<organism evidence="2 3">
    <name type="scientific">Dreissena polymorpha</name>
    <name type="common">Zebra mussel</name>
    <name type="synonym">Mytilus polymorpha</name>
    <dbReference type="NCBI Taxonomy" id="45954"/>
    <lineage>
        <taxon>Eukaryota</taxon>
        <taxon>Metazoa</taxon>
        <taxon>Spiralia</taxon>
        <taxon>Lophotrochozoa</taxon>
        <taxon>Mollusca</taxon>
        <taxon>Bivalvia</taxon>
        <taxon>Autobranchia</taxon>
        <taxon>Heteroconchia</taxon>
        <taxon>Euheterodonta</taxon>
        <taxon>Imparidentia</taxon>
        <taxon>Neoheterodontei</taxon>
        <taxon>Myida</taxon>
        <taxon>Dreissenoidea</taxon>
        <taxon>Dreissenidae</taxon>
        <taxon>Dreissena</taxon>
    </lineage>
</organism>
<protein>
    <submittedName>
        <fullName evidence="2">Uncharacterized protein</fullName>
    </submittedName>
</protein>
<keyword evidence="3" id="KW-1185">Reference proteome</keyword>
<dbReference type="EMBL" id="JAIWYP010000009">
    <property type="protein sequence ID" value="KAH3777319.1"/>
    <property type="molecule type" value="Genomic_DNA"/>
</dbReference>
<evidence type="ECO:0000313" key="2">
    <source>
        <dbReference type="EMBL" id="KAH3777319.1"/>
    </source>
</evidence>
<evidence type="ECO:0000313" key="3">
    <source>
        <dbReference type="Proteomes" id="UP000828390"/>
    </source>
</evidence>
<gene>
    <name evidence="2" type="ORF">DPMN_178759</name>
</gene>
<reference evidence="2" key="1">
    <citation type="journal article" date="2019" name="bioRxiv">
        <title>The Genome of the Zebra Mussel, Dreissena polymorpha: A Resource for Invasive Species Research.</title>
        <authorList>
            <person name="McCartney M.A."/>
            <person name="Auch B."/>
            <person name="Kono T."/>
            <person name="Mallez S."/>
            <person name="Zhang Y."/>
            <person name="Obille A."/>
            <person name="Becker A."/>
            <person name="Abrahante J.E."/>
            <person name="Garbe J."/>
            <person name="Badalamenti J.P."/>
            <person name="Herman A."/>
            <person name="Mangelson H."/>
            <person name="Liachko I."/>
            <person name="Sullivan S."/>
            <person name="Sone E.D."/>
            <person name="Koren S."/>
            <person name="Silverstein K.A.T."/>
            <person name="Beckman K.B."/>
            <person name="Gohl D.M."/>
        </authorList>
    </citation>
    <scope>NUCLEOTIDE SEQUENCE</scope>
    <source>
        <strain evidence="2">Duluth1</strain>
        <tissue evidence="2">Whole animal</tissue>
    </source>
</reference>